<comment type="caution">
    <text evidence="3">The sequence shown here is derived from an EMBL/GenBank/DDBJ whole genome shotgun (WGS) entry which is preliminary data.</text>
</comment>
<dbReference type="PANTHER" id="PTHR36384">
    <property type="entry name" value="SAWADEE PROTEIN"/>
    <property type="match status" value="1"/>
</dbReference>
<dbReference type="Proteomes" id="UP000541444">
    <property type="component" value="Unassembled WGS sequence"/>
</dbReference>
<proteinExistence type="predicted"/>
<evidence type="ECO:0000313" key="3">
    <source>
        <dbReference type="EMBL" id="KAF6153811.1"/>
    </source>
</evidence>
<dbReference type="EMBL" id="JACGCM010001557">
    <property type="protein sequence ID" value="KAF6153811.1"/>
    <property type="molecule type" value="Genomic_DNA"/>
</dbReference>
<evidence type="ECO:0000313" key="4">
    <source>
        <dbReference type="Proteomes" id="UP000541444"/>
    </source>
</evidence>
<dbReference type="AlphaFoldDB" id="A0A7J7MG09"/>
<feature type="domain" description="SAWADEE" evidence="2">
    <location>
        <begin position="23"/>
        <end position="156"/>
    </location>
</feature>
<reference evidence="3 4" key="1">
    <citation type="journal article" date="2020" name="IScience">
        <title>Genome Sequencing of the Endangered Kingdonia uniflora (Circaeasteraceae, Ranunculales) Reveals Potential Mechanisms of Evolutionary Specialization.</title>
        <authorList>
            <person name="Sun Y."/>
            <person name="Deng T."/>
            <person name="Zhang A."/>
            <person name="Moore M.J."/>
            <person name="Landis J.B."/>
            <person name="Lin N."/>
            <person name="Zhang H."/>
            <person name="Zhang X."/>
            <person name="Huang J."/>
            <person name="Zhang X."/>
            <person name="Sun H."/>
            <person name="Wang H."/>
        </authorList>
    </citation>
    <scope>NUCLEOTIDE SEQUENCE [LARGE SCALE GENOMIC DNA]</scope>
    <source>
        <strain evidence="3">TB1705</strain>
        <tissue evidence="3">Leaf</tissue>
    </source>
</reference>
<dbReference type="OrthoDB" id="1866990at2759"/>
<evidence type="ECO:0000256" key="1">
    <source>
        <dbReference type="SAM" id="MobiDB-lite"/>
    </source>
</evidence>
<dbReference type="InterPro" id="IPR032001">
    <property type="entry name" value="SAWADEE_dom"/>
</dbReference>
<accession>A0A7J7MG09</accession>
<name>A0A7J7MG09_9MAGN</name>
<evidence type="ECO:0000259" key="2">
    <source>
        <dbReference type="Pfam" id="PF16719"/>
    </source>
</evidence>
<feature type="region of interest" description="Disordered" evidence="1">
    <location>
        <begin position="191"/>
        <end position="253"/>
    </location>
</feature>
<feature type="compositionally biased region" description="Polar residues" evidence="1">
    <location>
        <begin position="192"/>
        <end position="201"/>
    </location>
</feature>
<dbReference type="PANTHER" id="PTHR36384:SF1">
    <property type="entry name" value="SAWADEE PROTEIN"/>
    <property type="match status" value="1"/>
</dbReference>
<sequence length="429" mass="49162">MASKNPKSPNPKSETSTLKVDYQHKDKAWYSIDLALQHETLVVKYVHFDEDFDDHFNPKDFKNLEELEEFKERFRSNALQMQDHQCKKVLEGMSVCASHVYIDDEIKFYDAVIDSRTYNSHKRSKGKEECRCSFTVLWQEGLHAGTKTVTTVEHICLPQPGDALQNQALAAFFKICREKLELRVPPGFEMNSGANISVSENGTRRDRTRSLTVENESTPPKSQETKSSMRLTSRQQTVKERNGKRNYQDVDLGGSPVATEHLRETPKCLFIMIENLDKDISPSHIVDFVYKHTSIICQVRIFPSLTTEIYARGILGVDSEGKLQKLFEFLDNPAHLILSSRGRPWVISEKKFWTGTVAATLGSWMTDLENLSRIKSVELVNKVRVVNRGTEEFKKGEKLKALFMEFANHQQGLQKRLALEEKKIIDSSI</sequence>
<feature type="compositionally biased region" description="Basic and acidic residues" evidence="1">
    <location>
        <begin position="237"/>
        <end position="248"/>
    </location>
</feature>
<gene>
    <name evidence="3" type="ORF">GIB67_001044</name>
</gene>
<protein>
    <recommendedName>
        <fullName evidence="2">SAWADEE domain-containing protein</fullName>
    </recommendedName>
</protein>
<dbReference type="Pfam" id="PF16719">
    <property type="entry name" value="SAWADEE"/>
    <property type="match status" value="1"/>
</dbReference>
<dbReference type="GO" id="GO:0003682">
    <property type="term" value="F:chromatin binding"/>
    <property type="evidence" value="ECO:0007669"/>
    <property type="project" value="InterPro"/>
</dbReference>
<feature type="compositionally biased region" description="Polar residues" evidence="1">
    <location>
        <begin position="210"/>
        <end position="236"/>
    </location>
</feature>
<keyword evidence="4" id="KW-1185">Reference proteome</keyword>
<organism evidence="3 4">
    <name type="scientific">Kingdonia uniflora</name>
    <dbReference type="NCBI Taxonomy" id="39325"/>
    <lineage>
        <taxon>Eukaryota</taxon>
        <taxon>Viridiplantae</taxon>
        <taxon>Streptophyta</taxon>
        <taxon>Embryophyta</taxon>
        <taxon>Tracheophyta</taxon>
        <taxon>Spermatophyta</taxon>
        <taxon>Magnoliopsida</taxon>
        <taxon>Ranunculales</taxon>
        <taxon>Circaeasteraceae</taxon>
        <taxon>Kingdonia</taxon>
    </lineage>
</organism>